<gene>
    <name evidence="1" type="ordered locus">SRU_0250</name>
</gene>
<dbReference type="EMBL" id="CP000159">
    <property type="protein sequence ID" value="ABC44126.1"/>
    <property type="molecule type" value="Genomic_DNA"/>
</dbReference>
<dbReference type="Proteomes" id="UP000008674">
    <property type="component" value="Chromosome"/>
</dbReference>
<dbReference type="AlphaFoldDB" id="Q2S5Y5"/>
<sequence>MLRFGAGLRGVRSHRILLRIDLSPAAGYRN</sequence>
<dbReference type="EnsemblBacteria" id="ABC44126">
    <property type="protein sequence ID" value="ABC44126"/>
    <property type="gene ID" value="SRU_0250"/>
</dbReference>
<evidence type="ECO:0000313" key="2">
    <source>
        <dbReference type="Proteomes" id="UP000008674"/>
    </source>
</evidence>
<accession>Q2S5Y5</accession>
<evidence type="ECO:0000313" key="1">
    <source>
        <dbReference type="EMBL" id="ABC44126.1"/>
    </source>
</evidence>
<organism evidence="1 2">
    <name type="scientific">Salinibacter ruber (strain DSM 13855 / M31)</name>
    <dbReference type="NCBI Taxonomy" id="309807"/>
    <lineage>
        <taxon>Bacteria</taxon>
        <taxon>Pseudomonadati</taxon>
        <taxon>Rhodothermota</taxon>
        <taxon>Rhodothermia</taxon>
        <taxon>Rhodothermales</taxon>
        <taxon>Salinibacteraceae</taxon>
        <taxon>Salinibacter</taxon>
    </lineage>
</organism>
<reference evidence="1 2" key="1">
    <citation type="journal article" date="2005" name="Proc. Natl. Acad. Sci. U.S.A.">
        <title>The genome of Salinibacter ruber: convergence and gene exchange among hyperhalophilic bacteria and archaea.</title>
        <authorList>
            <person name="Mongodin E.F."/>
            <person name="Nelson K.E."/>
            <person name="Daugherty S."/>
            <person name="Deboy R.T."/>
            <person name="Wister J."/>
            <person name="Khouri H."/>
            <person name="Weidman J."/>
            <person name="Walsh D.A."/>
            <person name="Papke R.T."/>
            <person name="Sanchez Perez G."/>
            <person name="Sharma A.K."/>
            <person name="Nesbo C.L."/>
            <person name="MacLeod D."/>
            <person name="Bapteste E."/>
            <person name="Doolittle W.F."/>
            <person name="Charlebois R.L."/>
            <person name="Legault B."/>
            <person name="Rodriguez-Valera F."/>
        </authorList>
    </citation>
    <scope>NUCLEOTIDE SEQUENCE [LARGE SCALE GENOMIC DNA]</scope>
    <source>
        <strain evidence="2">DSM 13855 / CECT 5946 / M31</strain>
    </source>
</reference>
<keyword evidence="2" id="KW-1185">Reference proteome</keyword>
<dbReference type="HOGENOM" id="CLU_3405312_0_0_10"/>
<dbReference type="STRING" id="309807.SRU_0250"/>
<protein>
    <submittedName>
        <fullName evidence="1">Uncharacterized protein</fullName>
    </submittedName>
</protein>
<name>Q2S5Y5_SALRD</name>
<proteinExistence type="predicted"/>
<dbReference type="KEGG" id="sru:SRU_0250"/>